<dbReference type="WBParaSite" id="ASIM_0001479001-mRNA-1">
    <property type="protein sequence ID" value="ASIM_0001479001-mRNA-1"/>
    <property type="gene ID" value="ASIM_0001479001"/>
</dbReference>
<dbReference type="SUPFAM" id="SSF81321">
    <property type="entry name" value="Family A G protein-coupled receptor-like"/>
    <property type="match status" value="1"/>
</dbReference>
<feature type="transmembrane region" description="Helical" evidence="1">
    <location>
        <begin position="188"/>
        <end position="214"/>
    </location>
</feature>
<dbReference type="Proteomes" id="UP000267096">
    <property type="component" value="Unassembled WGS sequence"/>
</dbReference>
<name>A0A0M3K1N8_ANISI</name>
<evidence type="ECO:0000313" key="4">
    <source>
        <dbReference type="WBParaSite" id="ASIM_0001479001-mRNA-1"/>
    </source>
</evidence>
<evidence type="ECO:0000313" key="2">
    <source>
        <dbReference type="EMBL" id="VDK51742.1"/>
    </source>
</evidence>
<keyword evidence="1" id="KW-0472">Membrane</keyword>
<feature type="transmembrane region" description="Helical" evidence="1">
    <location>
        <begin position="87"/>
        <end position="108"/>
    </location>
</feature>
<proteinExistence type="predicted"/>
<dbReference type="PANTHER" id="PTHR46709:SF13">
    <property type="entry name" value="G-PROTEIN COUPLED RECEPTORS FAMILY 1 PROFILE DOMAIN-CONTAINING PROTEIN"/>
    <property type="match status" value="1"/>
</dbReference>
<dbReference type="Gene3D" id="1.20.1070.10">
    <property type="entry name" value="Rhodopsin 7-helix transmembrane proteins"/>
    <property type="match status" value="1"/>
</dbReference>
<evidence type="ECO:0000313" key="3">
    <source>
        <dbReference type="Proteomes" id="UP000267096"/>
    </source>
</evidence>
<feature type="transmembrane region" description="Helical" evidence="1">
    <location>
        <begin position="154"/>
        <end position="176"/>
    </location>
</feature>
<keyword evidence="1" id="KW-1133">Transmembrane helix</keyword>
<dbReference type="AlphaFoldDB" id="A0A0M3K1N8"/>
<dbReference type="OrthoDB" id="5797958at2759"/>
<gene>
    <name evidence="2" type="ORF">ASIM_LOCUS14200</name>
</gene>
<protein>
    <submittedName>
        <fullName evidence="4">G_PROTEIN_RECEP_F1_2 domain-containing protein</fullName>
    </submittedName>
</protein>
<reference evidence="2 3" key="2">
    <citation type="submission" date="2018-11" db="EMBL/GenBank/DDBJ databases">
        <authorList>
            <consortium name="Pathogen Informatics"/>
        </authorList>
    </citation>
    <scope>NUCLEOTIDE SEQUENCE [LARGE SCALE GENOMIC DNA]</scope>
</reference>
<organism evidence="4">
    <name type="scientific">Anisakis simplex</name>
    <name type="common">Herring worm</name>
    <dbReference type="NCBI Taxonomy" id="6269"/>
    <lineage>
        <taxon>Eukaryota</taxon>
        <taxon>Metazoa</taxon>
        <taxon>Ecdysozoa</taxon>
        <taxon>Nematoda</taxon>
        <taxon>Chromadorea</taxon>
        <taxon>Rhabditida</taxon>
        <taxon>Spirurina</taxon>
        <taxon>Ascaridomorpha</taxon>
        <taxon>Ascaridoidea</taxon>
        <taxon>Anisakidae</taxon>
        <taxon>Anisakis</taxon>
        <taxon>Anisakis simplex complex</taxon>
    </lineage>
</organism>
<reference evidence="4" key="1">
    <citation type="submission" date="2017-02" db="UniProtKB">
        <authorList>
            <consortium name="WormBaseParasite"/>
        </authorList>
    </citation>
    <scope>IDENTIFICATION</scope>
</reference>
<sequence>FEVVGNENCTGVTEHKAVIAEWTNGEPYKTFYRFWFRNIITIFVPFILLFYFNIQIVVRLRRQHHGAKLFRFATSEHRKNIRAATRMLVLVSCTYLASNVLNVFVSAWEFVDVGSSQGLIKIFSMLTLLCPSSSCDQRYIVIQEFLLTPQWRPLYTFSSDLVSLLTVLSCACRLPIYCACNQRIRIEVISLIECVVVFTWLWCACVGSSVQYFAFTSEYKLALEIVLPDDAILQ</sequence>
<dbReference type="PANTHER" id="PTHR46709">
    <property type="entry name" value="PROTEIN CBG23488-RELATED"/>
    <property type="match status" value="1"/>
</dbReference>
<keyword evidence="1" id="KW-0812">Transmembrane</keyword>
<keyword evidence="3" id="KW-1185">Reference proteome</keyword>
<feature type="transmembrane region" description="Helical" evidence="1">
    <location>
        <begin position="34"/>
        <end position="54"/>
    </location>
</feature>
<accession>A0A0M3K1N8</accession>
<dbReference type="EMBL" id="UYRR01031657">
    <property type="protein sequence ID" value="VDK51742.1"/>
    <property type="molecule type" value="Genomic_DNA"/>
</dbReference>
<evidence type="ECO:0000256" key="1">
    <source>
        <dbReference type="SAM" id="Phobius"/>
    </source>
</evidence>